<dbReference type="EMBL" id="JAAMAY010000014">
    <property type="protein sequence ID" value="NTC28226.1"/>
    <property type="molecule type" value="Genomic_DNA"/>
</dbReference>
<protein>
    <submittedName>
        <fullName evidence="1">Uncharacterized protein</fullName>
    </submittedName>
</protein>
<reference evidence="1" key="1">
    <citation type="journal article" date="2020" name="Science">
        <title>Unexpected conservation and global transmission of agrobacterial virulence plasmids.</title>
        <authorList>
            <person name="Weisberg A.J."/>
            <person name="Davis E.W. 2nd"/>
            <person name="Tabima J."/>
            <person name="Belcher M.S."/>
            <person name="Miller M."/>
            <person name="Kuo C.H."/>
            <person name="Loper J.E."/>
            <person name="Grunwald N.J."/>
            <person name="Putnam M.L."/>
            <person name="Chang J.H."/>
        </authorList>
    </citation>
    <scope>NUCLEOTIDE SEQUENCE</scope>
    <source>
        <strain evidence="1">17-1853-1a</strain>
    </source>
</reference>
<name>A0AA44J8D2_AGRTU</name>
<dbReference type="AlphaFoldDB" id="A0AA44J8D2"/>
<evidence type="ECO:0000313" key="2">
    <source>
        <dbReference type="Proteomes" id="UP000702952"/>
    </source>
</evidence>
<dbReference type="Proteomes" id="UP000702952">
    <property type="component" value="Unassembled WGS sequence"/>
</dbReference>
<dbReference type="RefSeq" id="WP_141682307.1">
    <property type="nucleotide sequence ID" value="NZ_CP032922.1"/>
</dbReference>
<comment type="caution">
    <text evidence="1">The sequence shown here is derived from an EMBL/GenBank/DDBJ whole genome shotgun (WGS) entry which is preliminary data.</text>
</comment>
<evidence type="ECO:0000313" key="1">
    <source>
        <dbReference type="EMBL" id="NTC28226.1"/>
    </source>
</evidence>
<accession>A0AA44J8D2</accession>
<proteinExistence type="predicted"/>
<gene>
    <name evidence="1" type="ORF">G6M46_08670</name>
</gene>
<organism evidence="1 2">
    <name type="scientific">Agrobacterium tumefaciens</name>
    <dbReference type="NCBI Taxonomy" id="358"/>
    <lineage>
        <taxon>Bacteria</taxon>
        <taxon>Pseudomonadati</taxon>
        <taxon>Pseudomonadota</taxon>
        <taxon>Alphaproteobacteria</taxon>
        <taxon>Hyphomicrobiales</taxon>
        <taxon>Rhizobiaceae</taxon>
        <taxon>Rhizobium/Agrobacterium group</taxon>
        <taxon>Agrobacterium</taxon>
        <taxon>Agrobacterium tumefaciens complex</taxon>
    </lineage>
</organism>
<sequence>MIPEVKTGGKFRRQIPGCFIAAGGTETGCDLFHAAFMEHGVFSSHGSMWNACSSIEIDGRRQGQSGLLLEEK</sequence>